<keyword evidence="1" id="KW-1133">Transmembrane helix</keyword>
<proteinExistence type="predicted"/>
<gene>
    <name evidence="2" type="ORF">VOP03_06235</name>
</gene>
<evidence type="ECO:0000256" key="1">
    <source>
        <dbReference type="SAM" id="Phobius"/>
    </source>
</evidence>
<protein>
    <submittedName>
        <fullName evidence="2">Uncharacterized protein</fullName>
    </submittedName>
</protein>
<keyword evidence="1" id="KW-0812">Transmembrane</keyword>
<reference evidence="2 3" key="1">
    <citation type="submission" date="2024-01" db="EMBL/GenBank/DDBJ databases">
        <title>The strains designed SYSU M86414 and SYSU M84420 isolated from the marine sediment in San Sha City (Hainan Province, China).</title>
        <authorList>
            <person name="Guo D."/>
        </authorList>
    </citation>
    <scope>NUCLEOTIDE SEQUENCE [LARGE SCALE GENOMIC DNA]</scope>
    <source>
        <strain evidence="2 3">SYSU M84420</strain>
    </source>
</reference>
<evidence type="ECO:0000313" key="3">
    <source>
        <dbReference type="Proteomes" id="UP001355298"/>
    </source>
</evidence>
<keyword evidence="3" id="KW-1185">Reference proteome</keyword>
<keyword evidence="1" id="KW-0472">Membrane</keyword>
<organism evidence="2 3">
    <name type="scientific">Flagellimonas halotolerans</name>
    <dbReference type="NCBI Taxonomy" id="3112164"/>
    <lineage>
        <taxon>Bacteria</taxon>
        <taxon>Pseudomonadati</taxon>
        <taxon>Bacteroidota</taxon>
        <taxon>Flavobacteriia</taxon>
        <taxon>Flavobacteriales</taxon>
        <taxon>Flavobacteriaceae</taxon>
        <taxon>Flagellimonas</taxon>
    </lineage>
</organism>
<dbReference type="Proteomes" id="UP001355298">
    <property type="component" value="Unassembled WGS sequence"/>
</dbReference>
<accession>A0ABU6IPA1</accession>
<feature type="transmembrane region" description="Helical" evidence="1">
    <location>
        <begin position="6"/>
        <end position="26"/>
    </location>
</feature>
<name>A0ABU6IPA1_9FLAO</name>
<dbReference type="RefSeq" id="WP_326278074.1">
    <property type="nucleotide sequence ID" value="NZ_JAYKYV010000004.1"/>
</dbReference>
<comment type="caution">
    <text evidence="2">The sequence shown here is derived from an EMBL/GenBank/DDBJ whole genome shotgun (WGS) entry which is preliminary data.</text>
</comment>
<evidence type="ECO:0000313" key="2">
    <source>
        <dbReference type="EMBL" id="MEC4264937.1"/>
    </source>
</evidence>
<sequence length="116" mass="13534">MHQNEIWLTSLQMPMLLFIGAFHAVYAMASSQKIKCLAVEKEIPESLLEKIVPTFHFDANKQIDARNIANSELPARHNPFVKDKSRKQFYNMNQGVLFRKIDIMEDLNLNTKIWTK</sequence>
<dbReference type="EMBL" id="JAYMGW010000004">
    <property type="protein sequence ID" value="MEC4264937.1"/>
    <property type="molecule type" value="Genomic_DNA"/>
</dbReference>